<accession>A0A840WI96</accession>
<name>A0A840WI96_9RHOB</name>
<dbReference type="SUPFAM" id="SSF53448">
    <property type="entry name" value="Nucleotide-diphospho-sugar transferases"/>
    <property type="match status" value="1"/>
</dbReference>
<dbReference type="InterPro" id="IPR029044">
    <property type="entry name" value="Nucleotide-diphossugar_trans"/>
</dbReference>
<proteinExistence type="predicted"/>
<evidence type="ECO:0000313" key="2">
    <source>
        <dbReference type="Proteomes" id="UP000553766"/>
    </source>
</evidence>
<keyword evidence="2" id="KW-1185">Reference proteome</keyword>
<comment type="caution">
    <text evidence="1">The sequence shown here is derived from an EMBL/GenBank/DDBJ whole genome shotgun (WGS) entry which is preliminary data.</text>
</comment>
<evidence type="ECO:0000313" key="1">
    <source>
        <dbReference type="EMBL" id="MBB5514839.1"/>
    </source>
</evidence>
<reference evidence="1 2" key="1">
    <citation type="submission" date="2020-08" db="EMBL/GenBank/DDBJ databases">
        <title>Genomic Encyclopedia of Type Strains, Phase IV (KMG-IV): sequencing the most valuable type-strain genomes for metagenomic binning, comparative biology and taxonomic classification.</title>
        <authorList>
            <person name="Goeker M."/>
        </authorList>
    </citation>
    <scope>NUCLEOTIDE SEQUENCE [LARGE SCALE GENOMIC DNA]</scope>
    <source>
        <strain evidence="1 2">DSM 103377</strain>
    </source>
</reference>
<organism evidence="1 2">
    <name type="scientific">Rubricella aquisinus</name>
    <dbReference type="NCBI Taxonomy" id="2028108"/>
    <lineage>
        <taxon>Bacteria</taxon>
        <taxon>Pseudomonadati</taxon>
        <taxon>Pseudomonadota</taxon>
        <taxon>Alphaproteobacteria</taxon>
        <taxon>Rhodobacterales</taxon>
        <taxon>Paracoccaceae</taxon>
        <taxon>Rubricella</taxon>
    </lineage>
</organism>
<dbReference type="AlphaFoldDB" id="A0A840WI96"/>
<dbReference type="RefSeq" id="WP_184008849.1">
    <property type="nucleotide sequence ID" value="NZ_JACIJS010000002.1"/>
</dbReference>
<dbReference type="EMBL" id="JACIJS010000002">
    <property type="protein sequence ID" value="MBB5514839.1"/>
    <property type="molecule type" value="Genomic_DNA"/>
</dbReference>
<sequence length="274" mass="31036">MPPPAPLPTIGTFWTGSDLSWFEQLTIQSYLDAGHHVVLYTFDEIGNIPDGTEIRDAADIGTPVLWDTSTRKGRVCFSDLFRLYMIRETGFLWSDLDAYCVKPFDWDSEYVFGYVKLEQVVNNGILRLPQASLELAACISFIEEPNPIPPWFGFKKRRQLLELRRQNTPHTVENLKWGTSGPGILTHVLNYHGTIGHTLTGKVLYPYSTRKLWQMILQTTPYDEAIPDMCHSVHLYGDTKHLLKTDFDGLPPSGTFLDQLCQKHGIDPAAAPIV</sequence>
<gene>
    <name evidence="1" type="ORF">FHS89_000845</name>
</gene>
<protein>
    <submittedName>
        <fullName evidence="1">Uncharacterized protein</fullName>
    </submittedName>
</protein>
<dbReference type="Proteomes" id="UP000553766">
    <property type="component" value="Unassembled WGS sequence"/>
</dbReference>